<dbReference type="InterPro" id="IPR006121">
    <property type="entry name" value="HMA_dom"/>
</dbReference>
<protein>
    <recommendedName>
        <fullName evidence="2">Copper chaperone CopZ</fullName>
    </recommendedName>
</protein>
<dbReference type="PROSITE" id="PS01047">
    <property type="entry name" value="HMA_1"/>
    <property type="match status" value="1"/>
</dbReference>
<evidence type="ECO:0000256" key="1">
    <source>
        <dbReference type="ARBA" id="ARBA00004496"/>
    </source>
</evidence>
<dbReference type="Gene3D" id="3.30.70.100">
    <property type="match status" value="1"/>
</dbReference>
<evidence type="ECO:0000313" key="9">
    <source>
        <dbReference type="Proteomes" id="UP000295416"/>
    </source>
</evidence>
<dbReference type="NCBIfam" id="NF033795">
    <property type="entry name" value="chaper_CopZ_Bs"/>
    <property type="match status" value="1"/>
</dbReference>
<dbReference type="SUPFAM" id="SSF55008">
    <property type="entry name" value="HMA, heavy metal-associated domain"/>
    <property type="match status" value="1"/>
</dbReference>
<evidence type="ECO:0000256" key="5">
    <source>
        <dbReference type="ARBA" id="ARBA00023008"/>
    </source>
</evidence>
<dbReference type="InterPro" id="IPR000428">
    <property type="entry name" value="Cu-bd"/>
</dbReference>
<dbReference type="GO" id="GO:0005507">
    <property type="term" value="F:copper ion binding"/>
    <property type="evidence" value="ECO:0007669"/>
    <property type="project" value="InterPro"/>
</dbReference>
<keyword evidence="5" id="KW-0186">Copper</keyword>
<evidence type="ECO:0000256" key="3">
    <source>
        <dbReference type="ARBA" id="ARBA00022490"/>
    </source>
</evidence>
<evidence type="ECO:0000256" key="2">
    <source>
        <dbReference type="ARBA" id="ARBA00015313"/>
    </source>
</evidence>
<dbReference type="InterPro" id="IPR006122">
    <property type="entry name" value="HMA_Cu_ion-bd"/>
</dbReference>
<dbReference type="AlphaFoldDB" id="A0A4R2NYB2"/>
<dbReference type="Pfam" id="PF00403">
    <property type="entry name" value="HMA"/>
    <property type="match status" value="1"/>
</dbReference>
<keyword evidence="4" id="KW-0479">Metal-binding</keyword>
<gene>
    <name evidence="8" type="ORF">EV207_11945</name>
</gene>
<dbReference type="InterPro" id="IPR017969">
    <property type="entry name" value="Heavy-metal-associated_CS"/>
</dbReference>
<evidence type="ECO:0000256" key="6">
    <source>
        <dbReference type="ARBA" id="ARBA00023186"/>
    </source>
</evidence>
<feature type="domain" description="HMA" evidence="7">
    <location>
        <begin position="2"/>
        <end position="68"/>
    </location>
</feature>
<dbReference type="PROSITE" id="PS50846">
    <property type="entry name" value="HMA_2"/>
    <property type="match status" value="1"/>
</dbReference>
<dbReference type="PANTHER" id="PTHR46594:SF4">
    <property type="entry name" value="P-TYPE CATION-TRANSPORTING ATPASE"/>
    <property type="match status" value="1"/>
</dbReference>
<reference evidence="8 9" key="1">
    <citation type="submission" date="2019-03" db="EMBL/GenBank/DDBJ databases">
        <title>Genomic Encyclopedia of Type Strains, Phase IV (KMG-IV): sequencing the most valuable type-strain genomes for metagenomic binning, comparative biology and taxonomic classification.</title>
        <authorList>
            <person name="Goeker M."/>
        </authorList>
    </citation>
    <scope>NUCLEOTIDE SEQUENCE [LARGE SCALE GENOMIC DNA]</scope>
    <source>
        <strain evidence="8 9">DSM 19377</strain>
    </source>
</reference>
<evidence type="ECO:0000256" key="4">
    <source>
        <dbReference type="ARBA" id="ARBA00022723"/>
    </source>
</evidence>
<dbReference type="GO" id="GO:0006825">
    <property type="term" value="P:copper ion transport"/>
    <property type="evidence" value="ECO:0007669"/>
    <property type="project" value="InterPro"/>
</dbReference>
<dbReference type="PRINTS" id="PR00944">
    <property type="entry name" value="CUEXPORT"/>
</dbReference>
<comment type="caution">
    <text evidence="8">The sequence shown here is derived from an EMBL/GenBank/DDBJ whole genome shotgun (WGS) entry which is preliminary data.</text>
</comment>
<dbReference type="Proteomes" id="UP000295416">
    <property type="component" value="Unassembled WGS sequence"/>
</dbReference>
<dbReference type="InterPro" id="IPR036163">
    <property type="entry name" value="HMA_dom_sf"/>
</dbReference>
<keyword evidence="9" id="KW-1185">Reference proteome</keyword>
<dbReference type="InterPro" id="IPR049740">
    <property type="entry name" value="CopZ"/>
</dbReference>
<sequence length="68" mass="7368">MEKATINVKGMTCGHCEAAVTNALKELSGVSEVKVHLDNGKVDVTFHDGKVSFDQMKEAIEDQGYDVV</sequence>
<dbReference type="NCBIfam" id="TIGR00003">
    <property type="entry name" value="copper ion binding protein"/>
    <property type="match status" value="1"/>
</dbReference>
<keyword evidence="3" id="KW-0963">Cytoplasm</keyword>
<dbReference type="FunFam" id="3.30.70.100:FF:000005">
    <property type="entry name" value="Copper-exporting P-type ATPase A"/>
    <property type="match status" value="1"/>
</dbReference>
<proteinExistence type="predicted"/>
<dbReference type="RefSeq" id="WP_132746618.1">
    <property type="nucleotide sequence ID" value="NZ_SLXK01000019.1"/>
</dbReference>
<organism evidence="8 9">
    <name type="scientific">Scopulibacillus darangshiensis</name>
    <dbReference type="NCBI Taxonomy" id="442528"/>
    <lineage>
        <taxon>Bacteria</taxon>
        <taxon>Bacillati</taxon>
        <taxon>Bacillota</taxon>
        <taxon>Bacilli</taxon>
        <taxon>Bacillales</taxon>
        <taxon>Sporolactobacillaceae</taxon>
        <taxon>Scopulibacillus</taxon>
    </lineage>
</organism>
<keyword evidence="6" id="KW-0143">Chaperone</keyword>
<comment type="subcellular location">
    <subcellularLocation>
        <location evidence="1">Cytoplasm</location>
    </subcellularLocation>
</comment>
<name>A0A4R2NYB2_9BACL</name>
<dbReference type="EMBL" id="SLXK01000019">
    <property type="protein sequence ID" value="TCP26614.1"/>
    <property type="molecule type" value="Genomic_DNA"/>
</dbReference>
<evidence type="ECO:0000259" key="7">
    <source>
        <dbReference type="PROSITE" id="PS50846"/>
    </source>
</evidence>
<dbReference type="GO" id="GO:0005737">
    <property type="term" value="C:cytoplasm"/>
    <property type="evidence" value="ECO:0007669"/>
    <property type="project" value="UniProtKB-SubCell"/>
</dbReference>
<accession>A0A4R2NYB2</accession>
<evidence type="ECO:0000313" key="8">
    <source>
        <dbReference type="EMBL" id="TCP26614.1"/>
    </source>
</evidence>
<dbReference type="PANTHER" id="PTHR46594">
    <property type="entry name" value="P-TYPE CATION-TRANSPORTING ATPASE"/>
    <property type="match status" value="1"/>
</dbReference>
<dbReference type="OrthoDB" id="9813965at2"/>
<dbReference type="CDD" id="cd00371">
    <property type="entry name" value="HMA"/>
    <property type="match status" value="1"/>
</dbReference>